<proteinExistence type="predicted"/>
<keyword evidence="1" id="KW-0813">Transport</keyword>
<dbReference type="GO" id="GO:0005524">
    <property type="term" value="F:ATP binding"/>
    <property type="evidence" value="ECO:0007669"/>
    <property type="project" value="UniProtKB-KW"/>
</dbReference>
<dbReference type="InterPro" id="IPR050086">
    <property type="entry name" value="MetN_ABC_transporter-like"/>
</dbReference>
<evidence type="ECO:0000256" key="5">
    <source>
        <dbReference type="ARBA" id="ARBA00022967"/>
    </source>
</evidence>
<dbReference type="InterPro" id="IPR017871">
    <property type="entry name" value="ABC_transporter-like_CS"/>
</dbReference>
<dbReference type="PANTHER" id="PTHR43166">
    <property type="entry name" value="AMINO ACID IMPORT ATP-BINDING PROTEIN"/>
    <property type="match status" value="1"/>
</dbReference>
<dbReference type="SMART" id="SM00382">
    <property type="entry name" value="AAA"/>
    <property type="match status" value="1"/>
</dbReference>
<sequence>MAFSFELNSANLRYKNIDVLSDINLSIGAGEHVALLGKSGSGKSTLLNVLYQQQRDYCALVPQNVALVEALSVFHNVYMGKLNQYGTIYNLVNLLLPRSERVAEVKKILQPLGLSDFLFSCTGELSGGQKQRVAIARALYQNNQALLGDEPISALDTTQARKIMQLLHDQHETVVLAMHDVAMALCFADRIVGIKNGGIAIDQPAKNVTANDLMFLYES</sequence>
<evidence type="ECO:0000256" key="1">
    <source>
        <dbReference type="ARBA" id="ARBA00022448"/>
    </source>
</evidence>
<dbReference type="EMBL" id="UOFD01000001">
    <property type="protein sequence ID" value="VAW50075.1"/>
    <property type="molecule type" value="Genomic_DNA"/>
</dbReference>
<dbReference type="SUPFAM" id="SSF52540">
    <property type="entry name" value="P-loop containing nucleoside triphosphate hydrolases"/>
    <property type="match status" value="1"/>
</dbReference>
<keyword evidence="4" id="KW-0067">ATP-binding</keyword>
<keyword evidence="3" id="KW-0547">Nucleotide-binding</keyword>
<keyword evidence="5" id="KW-1278">Translocase</keyword>
<reference evidence="8" key="1">
    <citation type="submission" date="2018-06" db="EMBL/GenBank/DDBJ databases">
        <authorList>
            <person name="Zhirakovskaya E."/>
        </authorList>
    </citation>
    <scope>NUCLEOTIDE SEQUENCE</scope>
</reference>
<accession>A0A3B0W2L4</accession>
<protein>
    <recommendedName>
        <fullName evidence="7">ABC transporter domain-containing protein</fullName>
    </recommendedName>
</protein>
<dbReference type="Gene3D" id="3.40.50.300">
    <property type="entry name" value="P-loop containing nucleotide triphosphate hydrolases"/>
    <property type="match status" value="1"/>
</dbReference>
<organism evidence="8">
    <name type="scientific">hydrothermal vent metagenome</name>
    <dbReference type="NCBI Taxonomy" id="652676"/>
    <lineage>
        <taxon>unclassified sequences</taxon>
        <taxon>metagenomes</taxon>
        <taxon>ecological metagenomes</taxon>
    </lineage>
</organism>
<dbReference type="PANTHER" id="PTHR43166:SF6">
    <property type="entry name" value="PHOSPHONATES IMPORT ATP-BINDING PROTEIN PHNC"/>
    <property type="match status" value="1"/>
</dbReference>
<dbReference type="GO" id="GO:0016887">
    <property type="term" value="F:ATP hydrolysis activity"/>
    <property type="evidence" value="ECO:0007669"/>
    <property type="project" value="InterPro"/>
</dbReference>
<dbReference type="PROSITE" id="PS00211">
    <property type="entry name" value="ABC_TRANSPORTER_1"/>
    <property type="match status" value="1"/>
</dbReference>
<name>A0A3B0W2L4_9ZZZZ</name>
<dbReference type="InterPro" id="IPR003439">
    <property type="entry name" value="ABC_transporter-like_ATP-bd"/>
</dbReference>
<evidence type="ECO:0000313" key="8">
    <source>
        <dbReference type="EMBL" id="VAW50075.1"/>
    </source>
</evidence>
<evidence type="ECO:0000259" key="7">
    <source>
        <dbReference type="PROSITE" id="PS50893"/>
    </source>
</evidence>
<dbReference type="AlphaFoldDB" id="A0A3B0W2L4"/>
<evidence type="ECO:0000256" key="2">
    <source>
        <dbReference type="ARBA" id="ARBA00022475"/>
    </source>
</evidence>
<dbReference type="PROSITE" id="PS50893">
    <property type="entry name" value="ABC_TRANSPORTER_2"/>
    <property type="match status" value="1"/>
</dbReference>
<dbReference type="Pfam" id="PF00005">
    <property type="entry name" value="ABC_tran"/>
    <property type="match status" value="1"/>
</dbReference>
<feature type="domain" description="ABC transporter" evidence="7">
    <location>
        <begin position="5"/>
        <end position="217"/>
    </location>
</feature>
<gene>
    <name evidence="8" type="ORF">MNBD_GAMMA06-1757</name>
</gene>
<keyword evidence="2" id="KW-1003">Cell membrane</keyword>
<dbReference type="GO" id="GO:0005886">
    <property type="term" value="C:plasma membrane"/>
    <property type="evidence" value="ECO:0007669"/>
    <property type="project" value="UniProtKB-SubCell"/>
</dbReference>
<keyword evidence="6" id="KW-0472">Membrane</keyword>
<evidence type="ECO:0000256" key="6">
    <source>
        <dbReference type="ARBA" id="ARBA00023136"/>
    </source>
</evidence>
<dbReference type="InterPro" id="IPR027417">
    <property type="entry name" value="P-loop_NTPase"/>
</dbReference>
<evidence type="ECO:0000256" key="4">
    <source>
        <dbReference type="ARBA" id="ARBA00022840"/>
    </source>
</evidence>
<evidence type="ECO:0000256" key="3">
    <source>
        <dbReference type="ARBA" id="ARBA00022741"/>
    </source>
</evidence>
<dbReference type="InterPro" id="IPR003593">
    <property type="entry name" value="AAA+_ATPase"/>
</dbReference>